<dbReference type="STRING" id="551996.SAMN05192573_104344"/>
<proteinExistence type="predicted"/>
<keyword evidence="3" id="KW-1185">Reference proteome</keyword>
<evidence type="ECO:0000256" key="1">
    <source>
        <dbReference type="SAM" id="SignalP"/>
    </source>
</evidence>
<evidence type="ECO:0000313" key="3">
    <source>
        <dbReference type="Proteomes" id="UP000199705"/>
    </source>
</evidence>
<dbReference type="Pfam" id="PF13715">
    <property type="entry name" value="CarbopepD_reg_2"/>
    <property type="match status" value="1"/>
</dbReference>
<gene>
    <name evidence="2" type="ORF">SAMN05192573_104344</name>
</gene>
<keyword evidence="1" id="KW-0732">Signal</keyword>
<feature type="signal peptide" evidence="1">
    <location>
        <begin position="1"/>
        <end position="18"/>
    </location>
</feature>
<organism evidence="2 3">
    <name type="scientific">Mucilaginibacter gossypii</name>
    <dbReference type="NCBI Taxonomy" id="551996"/>
    <lineage>
        <taxon>Bacteria</taxon>
        <taxon>Pseudomonadati</taxon>
        <taxon>Bacteroidota</taxon>
        <taxon>Sphingobacteriia</taxon>
        <taxon>Sphingobacteriales</taxon>
        <taxon>Sphingobacteriaceae</taxon>
        <taxon>Mucilaginibacter</taxon>
    </lineage>
</organism>
<reference evidence="3" key="1">
    <citation type="submission" date="2016-10" db="EMBL/GenBank/DDBJ databases">
        <authorList>
            <person name="Varghese N."/>
            <person name="Submissions S."/>
        </authorList>
    </citation>
    <scope>NUCLEOTIDE SEQUENCE [LARGE SCALE GENOMIC DNA]</scope>
    <source>
        <strain evidence="3">Gh-67</strain>
    </source>
</reference>
<name>A0A1G7W9I3_9SPHI</name>
<dbReference type="InterPro" id="IPR008969">
    <property type="entry name" value="CarboxyPept-like_regulatory"/>
</dbReference>
<sequence>MRKLLLLLSLLIPAYCMGQVKITGKVINMTDTKPVPNASVFLNNAQVGNKTADDGTFTLSNVKPGKYDFIISIVGYETYTYSLQAGSANINLGTISIIPKTFQLNEIKIRPDPNREKYYAIFRQQFLGYSDNAAKCKILNSDVLDFDYDEATRILKATSHDFLEIENKALGYKIRYKLTNFNYNPAKAMLYYEGISNFEDLKGTEKQKRKWRKERQSAYLGSYMHFYRSAIKDSLTQENFVVMRLIRKPNPNYHGGPNNKYLQSLVNKPLDRADFFKLTDQEGLFAIGFTDCLYVMYTKKGREASDNSFQAFNMPNNATTIISFDEPYAFFDNNGIVANPHSVIYEGDWGISRVVEMLPVDYEPVVEKK</sequence>
<evidence type="ECO:0000313" key="2">
    <source>
        <dbReference type="EMBL" id="SDG68616.1"/>
    </source>
</evidence>
<dbReference type="AlphaFoldDB" id="A0A1G7W9I3"/>
<feature type="chain" id="PRO_5011626503" evidence="1">
    <location>
        <begin position="19"/>
        <end position="369"/>
    </location>
</feature>
<dbReference type="RefSeq" id="WP_091165887.1">
    <property type="nucleotide sequence ID" value="NZ_FNCG01000004.1"/>
</dbReference>
<dbReference type="SUPFAM" id="SSF49464">
    <property type="entry name" value="Carboxypeptidase regulatory domain-like"/>
    <property type="match status" value="1"/>
</dbReference>
<dbReference type="Gene3D" id="2.60.40.1120">
    <property type="entry name" value="Carboxypeptidase-like, regulatory domain"/>
    <property type="match status" value="1"/>
</dbReference>
<dbReference type="Proteomes" id="UP000199705">
    <property type="component" value="Unassembled WGS sequence"/>
</dbReference>
<protein>
    <submittedName>
        <fullName evidence="2">CarboxypepD_reg-like domain-containing protein</fullName>
    </submittedName>
</protein>
<dbReference type="EMBL" id="FNCG01000004">
    <property type="protein sequence ID" value="SDG68616.1"/>
    <property type="molecule type" value="Genomic_DNA"/>
</dbReference>
<accession>A0A1G7W9I3</accession>